<gene>
    <name evidence="8" type="ORF">ACFQ21_26215</name>
</gene>
<dbReference type="InterPro" id="IPR012944">
    <property type="entry name" value="SusD_RagB_dom"/>
</dbReference>
<feature type="chain" id="PRO_5045300080" evidence="6">
    <location>
        <begin position="21"/>
        <end position="499"/>
    </location>
</feature>
<proteinExistence type="inferred from homology"/>
<evidence type="ECO:0000313" key="8">
    <source>
        <dbReference type="EMBL" id="MFD1002849.1"/>
    </source>
</evidence>
<name>A0ABW3KAU3_9BACT</name>
<dbReference type="EMBL" id="JBHTKA010000014">
    <property type="protein sequence ID" value="MFD1002849.1"/>
    <property type="molecule type" value="Genomic_DNA"/>
</dbReference>
<dbReference type="SUPFAM" id="SSF48452">
    <property type="entry name" value="TPR-like"/>
    <property type="match status" value="1"/>
</dbReference>
<evidence type="ECO:0000256" key="4">
    <source>
        <dbReference type="ARBA" id="ARBA00023136"/>
    </source>
</evidence>
<evidence type="ECO:0000256" key="3">
    <source>
        <dbReference type="ARBA" id="ARBA00022729"/>
    </source>
</evidence>
<feature type="signal peptide" evidence="6">
    <location>
        <begin position="1"/>
        <end position="20"/>
    </location>
</feature>
<evidence type="ECO:0000259" key="7">
    <source>
        <dbReference type="Pfam" id="PF07980"/>
    </source>
</evidence>
<protein>
    <submittedName>
        <fullName evidence="8">RagB/SusD family nutrient uptake outer membrane protein</fullName>
    </submittedName>
</protein>
<feature type="domain" description="RagB/SusD" evidence="7">
    <location>
        <begin position="265"/>
        <end position="464"/>
    </location>
</feature>
<evidence type="ECO:0000256" key="5">
    <source>
        <dbReference type="ARBA" id="ARBA00023237"/>
    </source>
</evidence>
<comment type="caution">
    <text evidence="8">The sequence shown here is derived from an EMBL/GenBank/DDBJ whole genome shotgun (WGS) entry which is preliminary data.</text>
</comment>
<dbReference type="Proteomes" id="UP001597112">
    <property type="component" value="Unassembled WGS sequence"/>
</dbReference>
<comment type="similarity">
    <text evidence="2">Belongs to the SusD family.</text>
</comment>
<keyword evidence="5" id="KW-0998">Cell outer membrane</keyword>
<dbReference type="InterPro" id="IPR011990">
    <property type="entry name" value="TPR-like_helical_dom_sf"/>
</dbReference>
<evidence type="ECO:0000313" key="9">
    <source>
        <dbReference type="Proteomes" id="UP001597112"/>
    </source>
</evidence>
<dbReference type="Pfam" id="PF07980">
    <property type="entry name" value="SusD_RagB"/>
    <property type="match status" value="1"/>
</dbReference>
<reference evidence="9" key="1">
    <citation type="journal article" date="2019" name="Int. J. Syst. Evol. Microbiol.">
        <title>The Global Catalogue of Microorganisms (GCM) 10K type strain sequencing project: providing services to taxonomists for standard genome sequencing and annotation.</title>
        <authorList>
            <consortium name="The Broad Institute Genomics Platform"/>
            <consortium name="The Broad Institute Genome Sequencing Center for Infectious Disease"/>
            <person name="Wu L."/>
            <person name="Ma J."/>
        </authorList>
    </citation>
    <scope>NUCLEOTIDE SEQUENCE [LARGE SCALE GENOMIC DNA]</scope>
    <source>
        <strain evidence="9">CCUG 58938</strain>
    </source>
</reference>
<accession>A0ABW3KAU3</accession>
<keyword evidence="4" id="KW-0472">Membrane</keyword>
<dbReference type="RefSeq" id="WP_377584615.1">
    <property type="nucleotide sequence ID" value="NZ_JBHTKA010000014.1"/>
</dbReference>
<evidence type="ECO:0000256" key="2">
    <source>
        <dbReference type="ARBA" id="ARBA00006275"/>
    </source>
</evidence>
<evidence type="ECO:0000256" key="1">
    <source>
        <dbReference type="ARBA" id="ARBA00004442"/>
    </source>
</evidence>
<sequence>MKNIHHYSKRSLMRTLIAMAAILVPLASCDDALETKVYTQVSPENFFKTEADFNVAVVALYSPFSTNWGMTDPGDGVWYNSLYNADNKTYLMRSILTTDEMVNGWDPNLENFTFGPSTWSGSNETVYYKIRYVARATDVINKISNATGGTEEVRKKYVAEAKVLRAWLMYILYDFFGPVNVKLDPATLNDTQITPRLSDAEYTAQMEKDLTEAIPDLEDMYNGNTSQWGRVSKGVARMVLLKLYMHTKQWAKAEAIGKEILEMGYALEPNYADIFTKRGNNELIYAVPASDATPNYYIQEVLPSDFRQAGSITRKVGGWSGYNMPWSFFDKFDANDERKSVIIDAYTADWGEVDRTDTWWKGPLPLKYTSFNGDGPGYAIDAVVFRLAEVYLSVAEAINEQRGPAEAYAYVNEVRSRSNVADFEDMTQDEFRDAILDERGRELFAEGVRRQDLIRHGKFISSAKARGKDAKDYQVLFPIPSAVIIEGKGIIEQNDGYTN</sequence>
<keyword evidence="9" id="KW-1185">Reference proteome</keyword>
<comment type="subcellular location">
    <subcellularLocation>
        <location evidence="1">Cell outer membrane</location>
    </subcellularLocation>
</comment>
<evidence type="ECO:0000256" key="6">
    <source>
        <dbReference type="SAM" id="SignalP"/>
    </source>
</evidence>
<dbReference type="Gene3D" id="1.25.40.390">
    <property type="match status" value="1"/>
</dbReference>
<organism evidence="8 9">
    <name type="scientific">Ohtaekwangia kribbensis</name>
    <dbReference type="NCBI Taxonomy" id="688913"/>
    <lineage>
        <taxon>Bacteria</taxon>
        <taxon>Pseudomonadati</taxon>
        <taxon>Bacteroidota</taxon>
        <taxon>Cytophagia</taxon>
        <taxon>Cytophagales</taxon>
        <taxon>Fulvivirgaceae</taxon>
        <taxon>Ohtaekwangia</taxon>
    </lineage>
</organism>
<keyword evidence="3 6" id="KW-0732">Signal</keyword>